<dbReference type="Proteomes" id="UP001549363">
    <property type="component" value="Unassembled WGS sequence"/>
</dbReference>
<dbReference type="EMBL" id="JBEPSB010000039">
    <property type="protein sequence ID" value="MET4563370.1"/>
    <property type="molecule type" value="Genomic_DNA"/>
</dbReference>
<dbReference type="Gene3D" id="3.40.50.1860">
    <property type="match status" value="1"/>
</dbReference>
<accession>A0ABV2PQX8</accession>
<proteinExistence type="predicted"/>
<evidence type="ECO:0008006" key="3">
    <source>
        <dbReference type="Google" id="ProtNLM"/>
    </source>
</evidence>
<name>A0ABV2PQX8_9BACI</name>
<gene>
    <name evidence="1" type="ORF">ABIA69_004567</name>
</gene>
<protein>
    <recommendedName>
        <fullName evidence="3">Asp/Glu racemase</fullName>
    </recommendedName>
</protein>
<organism evidence="1 2">
    <name type="scientific">Lysinibacillus parviboronicapiens</name>
    <dbReference type="NCBI Taxonomy" id="436516"/>
    <lineage>
        <taxon>Bacteria</taxon>
        <taxon>Bacillati</taxon>
        <taxon>Bacillota</taxon>
        <taxon>Bacilli</taxon>
        <taxon>Bacillales</taxon>
        <taxon>Bacillaceae</taxon>
        <taxon>Lysinibacillus</taxon>
    </lineage>
</organism>
<comment type="caution">
    <text evidence="1">The sequence shown here is derived from an EMBL/GenBank/DDBJ whole genome shotgun (WGS) entry which is preliminary data.</text>
</comment>
<reference evidence="1 2" key="1">
    <citation type="submission" date="2024-06" db="EMBL/GenBank/DDBJ databases">
        <title>Sorghum-associated microbial communities from plants grown in Nebraska, USA.</title>
        <authorList>
            <person name="Schachtman D."/>
        </authorList>
    </citation>
    <scope>NUCLEOTIDE SEQUENCE [LARGE SCALE GENOMIC DNA]</scope>
    <source>
        <strain evidence="1 2">736</strain>
    </source>
</reference>
<dbReference type="RefSeq" id="WP_107924054.1">
    <property type="nucleotide sequence ID" value="NZ_CP073713.1"/>
</dbReference>
<evidence type="ECO:0000313" key="2">
    <source>
        <dbReference type="Proteomes" id="UP001549363"/>
    </source>
</evidence>
<evidence type="ECO:0000313" key="1">
    <source>
        <dbReference type="EMBL" id="MET4563370.1"/>
    </source>
</evidence>
<sequence>MKKRLACLHAHYSNIDYIEQAFCNFEEVELVHFVDPGLMQRVSQGAEGLSPKVKEQLQWIAGCDVDGILITCTNYIALMKDEQLSLSVPIIKIDEPYFETICNNDQHQTILFTNPATVEGTMARLQQFAKQQEKSIKVEAKVIDHTFELIMQGQKEAYNKAILRFLHETLRQPQLISVAQLSMVAAAQQFEKEMAIAITHPLQALVSTVLDQLKIG</sequence>
<dbReference type="InterPro" id="IPR001920">
    <property type="entry name" value="Asp/Glu_race"/>
</dbReference>
<keyword evidence="2" id="KW-1185">Reference proteome</keyword>